<dbReference type="GO" id="GO:0005886">
    <property type="term" value="C:plasma membrane"/>
    <property type="evidence" value="ECO:0007669"/>
    <property type="project" value="UniProtKB-SubCell"/>
</dbReference>
<protein>
    <submittedName>
        <fullName evidence="2">ABC transporter permease subunit</fullName>
    </submittedName>
</protein>
<dbReference type="Pfam" id="PF12679">
    <property type="entry name" value="ABC2_membrane_2"/>
    <property type="match status" value="1"/>
</dbReference>
<keyword evidence="1" id="KW-1133">Transmembrane helix</keyword>
<dbReference type="GO" id="GO:0140359">
    <property type="term" value="F:ABC-type transporter activity"/>
    <property type="evidence" value="ECO:0007669"/>
    <property type="project" value="InterPro"/>
</dbReference>
<evidence type="ECO:0000256" key="1">
    <source>
        <dbReference type="SAM" id="Phobius"/>
    </source>
</evidence>
<evidence type="ECO:0000313" key="3">
    <source>
        <dbReference type="Proteomes" id="UP000448575"/>
    </source>
</evidence>
<reference evidence="2 3" key="1">
    <citation type="submission" date="2019-12" db="EMBL/GenBank/DDBJ databases">
        <title>Novel species isolated from a subtropical stream in China.</title>
        <authorList>
            <person name="Lu H."/>
        </authorList>
    </citation>
    <scope>NUCLEOTIDE SEQUENCE [LARGE SCALE GENOMIC DNA]</scope>
    <source>
        <strain evidence="2 3">DS3</strain>
    </source>
</reference>
<name>A0A6N9HG50_9BURK</name>
<dbReference type="PANTHER" id="PTHR43471:SF1">
    <property type="entry name" value="ABC TRANSPORTER PERMEASE PROTEIN NOSY-RELATED"/>
    <property type="match status" value="1"/>
</dbReference>
<accession>A0A6N9HG50</accession>
<dbReference type="PANTHER" id="PTHR43471">
    <property type="entry name" value="ABC TRANSPORTER PERMEASE"/>
    <property type="match status" value="1"/>
</dbReference>
<gene>
    <name evidence="2" type="ORF">GTP41_09990</name>
</gene>
<keyword evidence="3" id="KW-1185">Reference proteome</keyword>
<organism evidence="2 3">
    <name type="scientific">Pseudoduganella guangdongensis</name>
    <dbReference type="NCBI Taxonomy" id="2692179"/>
    <lineage>
        <taxon>Bacteria</taxon>
        <taxon>Pseudomonadati</taxon>
        <taxon>Pseudomonadota</taxon>
        <taxon>Betaproteobacteria</taxon>
        <taxon>Burkholderiales</taxon>
        <taxon>Oxalobacteraceae</taxon>
        <taxon>Telluria group</taxon>
        <taxon>Pseudoduganella</taxon>
    </lineage>
</organism>
<dbReference type="RefSeq" id="WP_161025435.1">
    <property type="nucleotide sequence ID" value="NZ_WWCJ01000006.1"/>
</dbReference>
<evidence type="ECO:0000313" key="2">
    <source>
        <dbReference type="EMBL" id="MYN02430.1"/>
    </source>
</evidence>
<feature type="transmembrane region" description="Helical" evidence="1">
    <location>
        <begin position="67"/>
        <end position="86"/>
    </location>
</feature>
<sequence>MRARLDWSAAGTIAAREFRDRLRNRWVLAVALVFAVFALAIAWFGMAQQGSVGYRGIDVTIVSLSSLVTYLVPLIALLLGYDAIVGERERGSLELLLSLPITRFELLLGKFVGLSAALASATALGFGAALLVLMDKLDARDALHFFGFAGSAILLGLAFLSLSLCLSVLAHNRIRASGLAIGMWFLFVLVFDMVLMGVLVLSQGALDSSVFGALLMLNPADVFRLLNIFSSEQVQGLYGLATVMPEHMTNPALLAGVMLAWIVVPFAIASWRFK</sequence>
<dbReference type="AlphaFoldDB" id="A0A6N9HG50"/>
<comment type="caution">
    <text evidence="2">The sequence shown here is derived from an EMBL/GenBank/DDBJ whole genome shotgun (WGS) entry which is preliminary data.</text>
</comment>
<proteinExistence type="predicted"/>
<feature type="transmembrane region" description="Helical" evidence="1">
    <location>
        <begin position="145"/>
        <end position="169"/>
    </location>
</feature>
<feature type="transmembrane region" description="Helical" evidence="1">
    <location>
        <begin position="181"/>
        <end position="206"/>
    </location>
</feature>
<feature type="transmembrane region" description="Helical" evidence="1">
    <location>
        <begin position="107"/>
        <end position="133"/>
    </location>
</feature>
<dbReference type="EMBL" id="WWCJ01000006">
    <property type="protein sequence ID" value="MYN02430.1"/>
    <property type="molecule type" value="Genomic_DNA"/>
</dbReference>
<keyword evidence="1" id="KW-0472">Membrane</keyword>
<dbReference type="Proteomes" id="UP000448575">
    <property type="component" value="Unassembled WGS sequence"/>
</dbReference>
<feature type="transmembrane region" description="Helical" evidence="1">
    <location>
        <begin position="26"/>
        <end position="47"/>
    </location>
</feature>
<feature type="transmembrane region" description="Helical" evidence="1">
    <location>
        <begin position="252"/>
        <end position="271"/>
    </location>
</feature>
<keyword evidence="1" id="KW-0812">Transmembrane</keyword>